<dbReference type="Pfam" id="PF02361">
    <property type="entry name" value="CbiQ"/>
    <property type="match status" value="1"/>
</dbReference>
<dbReference type="AlphaFoldDB" id="A0A6I0EV28"/>
<comment type="caution">
    <text evidence="7">The sequence shown here is derived from an EMBL/GenBank/DDBJ whole genome shotgun (WGS) entry which is preliminary data.</text>
</comment>
<dbReference type="PANTHER" id="PTHR34857:SF2">
    <property type="entry name" value="SLL0384 PROTEIN"/>
    <property type="match status" value="1"/>
</dbReference>
<feature type="transmembrane region" description="Helical" evidence="6">
    <location>
        <begin position="70"/>
        <end position="89"/>
    </location>
</feature>
<name>A0A6I0EV28_9FIRM</name>
<evidence type="ECO:0000256" key="2">
    <source>
        <dbReference type="ARBA" id="ARBA00022475"/>
    </source>
</evidence>
<dbReference type="OrthoDB" id="1952270at2"/>
<dbReference type="InterPro" id="IPR051611">
    <property type="entry name" value="ECF_transporter_component"/>
</dbReference>
<keyword evidence="5 6" id="KW-0472">Membrane</keyword>
<feature type="transmembrane region" description="Helical" evidence="6">
    <location>
        <begin position="43"/>
        <end position="64"/>
    </location>
</feature>
<feature type="transmembrane region" description="Helical" evidence="6">
    <location>
        <begin position="20"/>
        <end position="38"/>
    </location>
</feature>
<dbReference type="EMBL" id="WBXO01000001">
    <property type="protein sequence ID" value="KAB2954224.1"/>
    <property type="molecule type" value="Genomic_DNA"/>
</dbReference>
<evidence type="ECO:0000256" key="1">
    <source>
        <dbReference type="ARBA" id="ARBA00004141"/>
    </source>
</evidence>
<comment type="subcellular location">
    <subcellularLocation>
        <location evidence="1">Membrane</location>
        <topology evidence="1">Multi-pass membrane protein</topology>
    </subcellularLocation>
</comment>
<feature type="transmembrane region" description="Helical" evidence="6">
    <location>
        <begin position="96"/>
        <end position="117"/>
    </location>
</feature>
<feature type="transmembrane region" description="Helical" evidence="6">
    <location>
        <begin position="129"/>
        <end position="150"/>
    </location>
</feature>
<evidence type="ECO:0000256" key="3">
    <source>
        <dbReference type="ARBA" id="ARBA00022692"/>
    </source>
</evidence>
<proteinExistence type="predicted"/>
<evidence type="ECO:0000313" key="7">
    <source>
        <dbReference type="EMBL" id="KAB2954224.1"/>
    </source>
</evidence>
<dbReference type="Proteomes" id="UP000468766">
    <property type="component" value="Unassembled WGS sequence"/>
</dbReference>
<evidence type="ECO:0000256" key="4">
    <source>
        <dbReference type="ARBA" id="ARBA00022989"/>
    </source>
</evidence>
<dbReference type="GO" id="GO:0005886">
    <property type="term" value="C:plasma membrane"/>
    <property type="evidence" value="ECO:0007669"/>
    <property type="project" value="UniProtKB-ARBA"/>
</dbReference>
<organism evidence="7 8">
    <name type="scientific">Heliorestis acidaminivorans</name>
    <dbReference type="NCBI Taxonomy" id="553427"/>
    <lineage>
        <taxon>Bacteria</taxon>
        <taxon>Bacillati</taxon>
        <taxon>Bacillota</taxon>
        <taxon>Clostridia</taxon>
        <taxon>Eubacteriales</taxon>
        <taxon>Heliobacteriaceae</taxon>
        <taxon>Heliorestis</taxon>
    </lineage>
</organism>
<dbReference type="PANTHER" id="PTHR34857">
    <property type="entry name" value="SLL0384 PROTEIN"/>
    <property type="match status" value="1"/>
</dbReference>
<dbReference type="InterPro" id="IPR003339">
    <property type="entry name" value="ABC/ECF_trnsptr_transmembrane"/>
</dbReference>
<accession>A0A6I0EV28</accession>
<keyword evidence="2" id="KW-1003">Cell membrane</keyword>
<sequence length="234" mass="26343">MNLPSVDFLAVSGKSYLHKVSVSCKLWCLLILLIAVLLAHNVYLLACLALPLLLFLHFVVNFSILKQFYIYIYPLFFSTIYGAFFLGFAGEELLVIVLRAVTAVILLLTLITTTPYIKIFATVSKIAPSVLIDIFLLTYRAFFLLLSKILETLSALRLRGAMEGYSLQRKLTNMGSFLGLAFVKAIDLNEKNYWMMIARGYEGGINSKREKSFQGIDIPLYITSLIYLVMAVLP</sequence>
<reference evidence="7 8" key="1">
    <citation type="submission" date="2019-10" db="EMBL/GenBank/DDBJ databases">
        <title>Whole-genome sequence of the extremophile Heliorestis acidaminivorans DSM 24790.</title>
        <authorList>
            <person name="Kyndt J.A."/>
            <person name="Meyer T.E."/>
        </authorList>
    </citation>
    <scope>NUCLEOTIDE SEQUENCE [LARGE SCALE GENOMIC DNA]</scope>
    <source>
        <strain evidence="7 8">DSM 24790</strain>
    </source>
</reference>
<evidence type="ECO:0000313" key="8">
    <source>
        <dbReference type="Proteomes" id="UP000468766"/>
    </source>
</evidence>
<keyword evidence="3 6" id="KW-0812">Transmembrane</keyword>
<evidence type="ECO:0000256" key="5">
    <source>
        <dbReference type="ARBA" id="ARBA00023136"/>
    </source>
</evidence>
<evidence type="ECO:0008006" key="9">
    <source>
        <dbReference type="Google" id="ProtNLM"/>
    </source>
</evidence>
<keyword evidence="4 6" id="KW-1133">Transmembrane helix</keyword>
<dbReference type="RefSeq" id="WP_151617670.1">
    <property type="nucleotide sequence ID" value="NZ_WBXO01000001.1"/>
</dbReference>
<gene>
    <name evidence="7" type="ORF">F9B85_00560</name>
</gene>
<keyword evidence="8" id="KW-1185">Reference proteome</keyword>
<protein>
    <recommendedName>
        <fullName evidence="9">Cobalt ECF transporter T component CbiQ</fullName>
    </recommendedName>
</protein>
<evidence type="ECO:0000256" key="6">
    <source>
        <dbReference type="SAM" id="Phobius"/>
    </source>
</evidence>